<evidence type="ECO:0000313" key="2">
    <source>
        <dbReference type="EMBL" id="UYH50566.1"/>
    </source>
</evidence>
<dbReference type="RefSeq" id="WP_319806151.1">
    <property type="nucleotide sequence ID" value="NZ_CP107052.1"/>
</dbReference>
<evidence type="ECO:0000313" key="3">
    <source>
        <dbReference type="Proteomes" id="UP001163831"/>
    </source>
</evidence>
<sequence>MSQNEQPERLDTIELTAPAPEQNEDFDAAEAFSARSNESDGGKENDGSAEQNAASNGGEPQTAEDDGLEFSLKEGPRKFSRTELEKIVSAHTETLEKAAEAERLSETRSQQLEQLETLSNLLLERAQAQYAEYAQIDWRALASDPNVDKDLLVQLQQDATKAYQNVAYLQQEAQQRLEQQRQESQSRRVAEAQAAVKELTDPINGIKDFQTLYPKLVDYGRGAGIPDVENVTAPNLIRILHKAYLYDQGRQSASDEVKRVVNKPTKTLRPGANRVEEGVETHVRALKELRAQPDNTDAIASAFLSRF</sequence>
<keyword evidence="3" id="KW-1185">Reference proteome</keyword>
<protein>
    <submittedName>
        <fullName evidence="2">Uncharacterized protein</fullName>
    </submittedName>
</protein>
<feature type="compositionally biased region" description="Basic and acidic residues" evidence="1">
    <location>
        <begin position="37"/>
        <end position="46"/>
    </location>
</feature>
<dbReference type="Proteomes" id="UP001163831">
    <property type="component" value="Chromosome"/>
</dbReference>
<feature type="compositionally biased region" description="Basic and acidic residues" evidence="1">
    <location>
        <begin position="1"/>
        <end position="12"/>
    </location>
</feature>
<feature type="region of interest" description="Disordered" evidence="1">
    <location>
        <begin position="1"/>
        <end position="77"/>
    </location>
</feature>
<gene>
    <name evidence="2" type="ORF">N5W20_05410</name>
</gene>
<accession>A0ABY6GIN9</accession>
<name>A0ABY6GIN9_9PROT</name>
<organism evidence="2 3">
    <name type="scientific">Candidatus Kirkpatrickella diaphorinae</name>
    <dbReference type="NCBI Taxonomy" id="2984322"/>
    <lineage>
        <taxon>Bacteria</taxon>
        <taxon>Pseudomonadati</taxon>
        <taxon>Pseudomonadota</taxon>
        <taxon>Alphaproteobacteria</taxon>
        <taxon>Acetobacterales</taxon>
        <taxon>Acetobacteraceae</taxon>
        <taxon>Candidatus Kirkpatrickella</taxon>
    </lineage>
</organism>
<dbReference type="EMBL" id="CP107052">
    <property type="protein sequence ID" value="UYH50566.1"/>
    <property type="molecule type" value="Genomic_DNA"/>
</dbReference>
<feature type="compositionally biased region" description="Polar residues" evidence="1">
    <location>
        <begin position="48"/>
        <end position="59"/>
    </location>
</feature>
<evidence type="ECO:0000256" key="1">
    <source>
        <dbReference type="SAM" id="MobiDB-lite"/>
    </source>
</evidence>
<reference evidence="2" key="1">
    <citation type="submission" date="2022-10" db="EMBL/GenBank/DDBJ databases">
        <title>Candidatus Kirkpatrella diaphorinas gen. nov., sp. nov., an uncultured endosymbiont identified in a population of Diaphorina citri from Hawaii.</title>
        <authorList>
            <person name="Henry E.M."/>
            <person name="Carlson C.R."/>
            <person name="Kuo Y.-W."/>
        </authorList>
    </citation>
    <scope>NUCLEOTIDE SEQUENCE</scope>
    <source>
        <strain evidence="2">CADCRV1</strain>
    </source>
</reference>
<proteinExistence type="predicted"/>